<feature type="compositionally biased region" description="Basic residues" evidence="5">
    <location>
        <begin position="83"/>
        <end position="97"/>
    </location>
</feature>
<protein>
    <recommendedName>
        <fullName evidence="8">Peptidase A2 domain-containing protein</fullName>
    </recommendedName>
</protein>
<dbReference type="Proteomes" id="UP000762676">
    <property type="component" value="Unassembled WGS sequence"/>
</dbReference>
<keyword evidence="7" id="KW-1185">Reference proteome</keyword>
<organism evidence="6 7">
    <name type="scientific">Elysia marginata</name>
    <dbReference type="NCBI Taxonomy" id="1093978"/>
    <lineage>
        <taxon>Eukaryota</taxon>
        <taxon>Metazoa</taxon>
        <taxon>Spiralia</taxon>
        <taxon>Lophotrochozoa</taxon>
        <taxon>Mollusca</taxon>
        <taxon>Gastropoda</taxon>
        <taxon>Heterobranchia</taxon>
        <taxon>Euthyneura</taxon>
        <taxon>Panpulmonata</taxon>
        <taxon>Sacoglossa</taxon>
        <taxon>Placobranchoidea</taxon>
        <taxon>Plakobranchidae</taxon>
        <taxon>Elysia</taxon>
    </lineage>
</organism>
<reference evidence="6 7" key="1">
    <citation type="journal article" date="2021" name="Elife">
        <title>Chloroplast acquisition without the gene transfer in kleptoplastic sea slugs, Plakobranchus ocellatus.</title>
        <authorList>
            <person name="Maeda T."/>
            <person name="Takahashi S."/>
            <person name="Yoshida T."/>
            <person name="Shimamura S."/>
            <person name="Takaki Y."/>
            <person name="Nagai Y."/>
            <person name="Toyoda A."/>
            <person name="Suzuki Y."/>
            <person name="Arimoto A."/>
            <person name="Ishii H."/>
            <person name="Satoh N."/>
            <person name="Nishiyama T."/>
            <person name="Hasebe M."/>
            <person name="Maruyama T."/>
            <person name="Minagawa J."/>
            <person name="Obokata J."/>
            <person name="Shigenobu S."/>
        </authorList>
    </citation>
    <scope>NUCLEOTIDE SEQUENCE [LARGE SCALE GENOMIC DNA]</scope>
</reference>
<dbReference type="GO" id="GO:0004519">
    <property type="term" value="F:endonuclease activity"/>
    <property type="evidence" value="ECO:0007669"/>
    <property type="project" value="UniProtKB-KW"/>
</dbReference>
<evidence type="ECO:0000256" key="2">
    <source>
        <dbReference type="ARBA" id="ARBA00022695"/>
    </source>
</evidence>
<dbReference type="PANTHER" id="PTHR37984:SF5">
    <property type="entry name" value="PROTEIN NYNRIN-LIKE"/>
    <property type="match status" value="1"/>
</dbReference>
<sequence>METAQHDAVEMQGQALTSHSQPINYVSRPKQKNKVQPKTFPPCPSCGKTNYGRSDCFHKESTCNFCHKRGHLASVCRFKARTNPKHSQTRPFSRKPRSAHDLSEDEPEAQHHFTLPLNKVSNGTRKIMVNVNLDSVPVKMELDTGSALSLMTIKDYKEIFVYRPSLASTRVKLKTYTGEIIHPLGKTVVHITTPTQNTKQDLHILEKGSNPIFGRDWLSQVKINWEGLHQQIHKVGLDAKSNTATLKEKFKDLL</sequence>
<keyword evidence="2" id="KW-0548">Nucleotidyltransferase</keyword>
<dbReference type="InterPro" id="IPR050951">
    <property type="entry name" value="Retrovirus_Pol_polyprotein"/>
</dbReference>
<dbReference type="Gene3D" id="2.40.70.10">
    <property type="entry name" value="Acid Proteases"/>
    <property type="match status" value="1"/>
</dbReference>
<evidence type="ECO:0008006" key="8">
    <source>
        <dbReference type="Google" id="ProtNLM"/>
    </source>
</evidence>
<accession>A0AAV4HJU7</accession>
<keyword evidence="3" id="KW-0540">Nuclease</keyword>
<dbReference type="SUPFAM" id="SSF50630">
    <property type="entry name" value="Acid proteases"/>
    <property type="match status" value="1"/>
</dbReference>
<feature type="region of interest" description="Disordered" evidence="5">
    <location>
        <begin position="83"/>
        <end position="112"/>
    </location>
</feature>
<evidence type="ECO:0000256" key="3">
    <source>
        <dbReference type="ARBA" id="ARBA00022722"/>
    </source>
</evidence>
<evidence type="ECO:0000313" key="7">
    <source>
        <dbReference type="Proteomes" id="UP000762676"/>
    </source>
</evidence>
<name>A0AAV4HJU7_9GAST</name>
<keyword evidence="4" id="KW-0378">Hydrolase</keyword>
<evidence type="ECO:0000256" key="5">
    <source>
        <dbReference type="SAM" id="MobiDB-lite"/>
    </source>
</evidence>
<gene>
    <name evidence="6" type="ORF">ElyMa_002758400</name>
</gene>
<dbReference type="PANTHER" id="PTHR37984">
    <property type="entry name" value="PROTEIN CBG26694"/>
    <property type="match status" value="1"/>
</dbReference>
<dbReference type="GO" id="GO:0016779">
    <property type="term" value="F:nucleotidyltransferase activity"/>
    <property type="evidence" value="ECO:0007669"/>
    <property type="project" value="UniProtKB-KW"/>
</dbReference>
<proteinExistence type="predicted"/>
<evidence type="ECO:0000256" key="4">
    <source>
        <dbReference type="ARBA" id="ARBA00022759"/>
    </source>
</evidence>
<comment type="caution">
    <text evidence="6">The sequence shown here is derived from an EMBL/GenBank/DDBJ whole genome shotgun (WGS) entry which is preliminary data.</text>
</comment>
<keyword evidence="1" id="KW-0808">Transferase</keyword>
<keyword evidence="4" id="KW-0255">Endonuclease</keyword>
<dbReference type="EMBL" id="BMAT01005657">
    <property type="protein sequence ID" value="GFR97949.1"/>
    <property type="molecule type" value="Genomic_DNA"/>
</dbReference>
<evidence type="ECO:0000256" key="1">
    <source>
        <dbReference type="ARBA" id="ARBA00022679"/>
    </source>
</evidence>
<dbReference type="AlphaFoldDB" id="A0AAV4HJU7"/>
<dbReference type="InterPro" id="IPR021109">
    <property type="entry name" value="Peptidase_aspartic_dom_sf"/>
</dbReference>
<evidence type="ECO:0000313" key="6">
    <source>
        <dbReference type="EMBL" id="GFR97949.1"/>
    </source>
</evidence>